<keyword evidence="2 3" id="KW-0539">Nucleus</keyword>
<dbReference type="InterPro" id="IPR009057">
    <property type="entry name" value="Homeodomain-like_sf"/>
</dbReference>
<evidence type="ECO:0000256" key="2">
    <source>
        <dbReference type="PROSITE-ProRule" id="PRU00108"/>
    </source>
</evidence>
<evidence type="ECO:0000259" key="5">
    <source>
        <dbReference type="PROSITE" id="PS50071"/>
    </source>
</evidence>
<dbReference type="AlphaFoldDB" id="E3NNW0"/>
<dbReference type="HOGENOM" id="CLU_919010_0_0_1"/>
<dbReference type="InParanoid" id="E3NNW0"/>
<keyword evidence="2 3" id="KW-0371">Homeobox</keyword>
<gene>
    <name evidence="6" type="ORF">CRE_09902</name>
</gene>
<reference evidence="6" key="1">
    <citation type="submission" date="2007-07" db="EMBL/GenBank/DDBJ databases">
        <title>PCAP assembly of the Caenorhabditis remanei genome.</title>
        <authorList>
            <consortium name="The Caenorhabditis remanei Sequencing Consortium"/>
            <person name="Wilson R.K."/>
        </authorList>
    </citation>
    <scope>NUCLEOTIDE SEQUENCE [LARGE SCALE GENOMIC DNA]</scope>
    <source>
        <strain evidence="6">PB4641</strain>
    </source>
</reference>
<dbReference type="InterPro" id="IPR001356">
    <property type="entry name" value="HD"/>
</dbReference>
<dbReference type="Gene3D" id="1.10.10.60">
    <property type="entry name" value="Homeodomain-like"/>
    <property type="match status" value="1"/>
</dbReference>
<dbReference type="SUPFAM" id="SSF46689">
    <property type="entry name" value="Homeodomain-like"/>
    <property type="match status" value="1"/>
</dbReference>
<feature type="DNA-binding region" description="Homeobox" evidence="2">
    <location>
        <begin position="275"/>
        <end position="334"/>
    </location>
</feature>
<name>E3NNW0_CAERE</name>
<protein>
    <recommendedName>
        <fullName evidence="5">Homeobox domain-containing protein</fullName>
    </recommendedName>
</protein>
<keyword evidence="7" id="KW-1185">Reference proteome</keyword>
<comment type="subcellular location">
    <subcellularLocation>
        <location evidence="1 2 3">Nucleus</location>
    </subcellularLocation>
</comment>
<evidence type="ECO:0000256" key="3">
    <source>
        <dbReference type="RuleBase" id="RU000682"/>
    </source>
</evidence>
<feature type="region of interest" description="Disordered" evidence="4">
    <location>
        <begin position="113"/>
        <end position="159"/>
    </location>
</feature>
<feature type="compositionally biased region" description="Polar residues" evidence="4">
    <location>
        <begin position="1"/>
        <end position="14"/>
    </location>
</feature>
<keyword evidence="2 3" id="KW-0238">DNA-binding</keyword>
<sequence>MYFNDPGNTYQKHLQSGVDDTFPEDFLDDSPWPRGRNSENHYQNENVCDGSEIDRINFNVFSIGESPKRKRKPLEEVNREGTLGTRMSKCLGFQTSGFISSWIQSIGSSNKSSIKPCSDSHQKTHIPRPKPPIQHILPQNTSKLKSTPKKIDHPTTPKSPFPKMSIQMALMILTADIPEEWMLPEADRLLFEVETWRRGDDVFSKCLTLIDTKILGCRKETYKSLLMKPNHLTKNSDLYLKLYNFLKTPENMKQEIISLDVYGDEDKVKINGEVIKKRKNWYSFEQQFALTDIFHERQNPTEKFMENVSEQIHLPVECVKDFFHNSRRNLKKYYD</sequence>
<evidence type="ECO:0000256" key="4">
    <source>
        <dbReference type="SAM" id="MobiDB-lite"/>
    </source>
</evidence>
<dbReference type="GO" id="GO:0003677">
    <property type="term" value="F:DNA binding"/>
    <property type="evidence" value="ECO:0007669"/>
    <property type="project" value="UniProtKB-UniRule"/>
</dbReference>
<dbReference type="GO" id="GO:0005634">
    <property type="term" value="C:nucleus"/>
    <property type="evidence" value="ECO:0007669"/>
    <property type="project" value="UniProtKB-SubCell"/>
</dbReference>
<proteinExistence type="predicted"/>
<dbReference type="PROSITE" id="PS50071">
    <property type="entry name" value="HOMEOBOX_2"/>
    <property type="match status" value="1"/>
</dbReference>
<feature type="region of interest" description="Disordered" evidence="4">
    <location>
        <begin position="1"/>
        <end position="45"/>
    </location>
</feature>
<evidence type="ECO:0000313" key="7">
    <source>
        <dbReference type="Proteomes" id="UP000008281"/>
    </source>
</evidence>
<evidence type="ECO:0000313" key="6">
    <source>
        <dbReference type="EMBL" id="EFP11746.1"/>
    </source>
</evidence>
<organism evidence="7">
    <name type="scientific">Caenorhabditis remanei</name>
    <name type="common">Caenorhabditis vulgaris</name>
    <dbReference type="NCBI Taxonomy" id="31234"/>
    <lineage>
        <taxon>Eukaryota</taxon>
        <taxon>Metazoa</taxon>
        <taxon>Ecdysozoa</taxon>
        <taxon>Nematoda</taxon>
        <taxon>Chromadorea</taxon>
        <taxon>Rhabditida</taxon>
        <taxon>Rhabditina</taxon>
        <taxon>Rhabditomorpha</taxon>
        <taxon>Rhabditoidea</taxon>
        <taxon>Rhabditidae</taxon>
        <taxon>Peloderinae</taxon>
        <taxon>Caenorhabditis</taxon>
    </lineage>
</organism>
<dbReference type="Proteomes" id="UP000008281">
    <property type="component" value="Unassembled WGS sequence"/>
</dbReference>
<dbReference type="EMBL" id="DS269266">
    <property type="protein sequence ID" value="EFP11746.1"/>
    <property type="molecule type" value="Genomic_DNA"/>
</dbReference>
<accession>E3NNW0</accession>
<dbReference type="Pfam" id="PF00046">
    <property type="entry name" value="Homeodomain"/>
    <property type="match status" value="1"/>
</dbReference>
<feature type="domain" description="Homeobox" evidence="5">
    <location>
        <begin position="273"/>
        <end position="333"/>
    </location>
</feature>
<evidence type="ECO:0000256" key="1">
    <source>
        <dbReference type="ARBA" id="ARBA00004123"/>
    </source>
</evidence>